<feature type="region of interest" description="Disordered" evidence="1">
    <location>
        <begin position="39"/>
        <end position="98"/>
    </location>
</feature>
<dbReference type="InParanoid" id="A0A1V9XC08"/>
<gene>
    <name evidence="2" type="ORF">BIW11_04066</name>
</gene>
<feature type="non-terminal residue" evidence="2">
    <location>
        <position position="98"/>
    </location>
</feature>
<evidence type="ECO:0000313" key="3">
    <source>
        <dbReference type="Proteomes" id="UP000192247"/>
    </source>
</evidence>
<comment type="caution">
    <text evidence="2">The sequence shown here is derived from an EMBL/GenBank/DDBJ whole genome shotgun (WGS) entry which is preliminary data.</text>
</comment>
<dbReference type="EMBL" id="MNPL01015723">
    <property type="protein sequence ID" value="OQR70933.1"/>
    <property type="molecule type" value="Genomic_DNA"/>
</dbReference>
<name>A0A1V9XC08_9ACAR</name>
<organism evidence="2 3">
    <name type="scientific">Tropilaelaps mercedesae</name>
    <dbReference type="NCBI Taxonomy" id="418985"/>
    <lineage>
        <taxon>Eukaryota</taxon>
        <taxon>Metazoa</taxon>
        <taxon>Ecdysozoa</taxon>
        <taxon>Arthropoda</taxon>
        <taxon>Chelicerata</taxon>
        <taxon>Arachnida</taxon>
        <taxon>Acari</taxon>
        <taxon>Parasitiformes</taxon>
        <taxon>Mesostigmata</taxon>
        <taxon>Gamasina</taxon>
        <taxon>Dermanyssoidea</taxon>
        <taxon>Laelapidae</taxon>
        <taxon>Tropilaelaps</taxon>
    </lineage>
</organism>
<dbReference type="Proteomes" id="UP000192247">
    <property type="component" value="Unassembled WGS sequence"/>
</dbReference>
<keyword evidence="3" id="KW-1185">Reference proteome</keyword>
<evidence type="ECO:0000256" key="1">
    <source>
        <dbReference type="SAM" id="MobiDB-lite"/>
    </source>
</evidence>
<proteinExistence type="predicted"/>
<accession>A0A1V9XC08</accession>
<dbReference type="AlphaFoldDB" id="A0A1V9XC08"/>
<evidence type="ECO:0000313" key="2">
    <source>
        <dbReference type="EMBL" id="OQR70933.1"/>
    </source>
</evidence>
<protein>
    <submittedName>
        <fullName evidence="2">Uncharacterized protein</fullName>
    </submittedName>
</protein>
<reference evidence="2 3" key="1">
    <citation type="journal article" date="2017" name="Gigascience">
        <title>Draft genome of the honey bee ectoparasitic mite, Tropilaelaps mercedesae, is shaped by the parasitic life history.</title>
        <authorList>
            <person name="Dong X."/>
            <person name="Armstrong S.D."/>
            <person name="Xia D."/>
            <person name="Makepeace B.L."/>
            <person name="Darby A.C."/>
            <person name="Kadowaki T."/>
        </authorList>
    </citation>
    <scope>NUCLEOTIDE SEQUENCE [LARGE SCALE GENOMIC DNA]</scope>
    <source>
        <strain evidence="2">Wuxi-XJTLU</strain>
    </source>
</reference>
<sequence>MALQARPLSLHEPKYLTSRPSAANCRLSKRVVDRVCPYRADGNKTGPDEINEQNTNELGLEPTGPGDVGVSVEDGVADGWNGIPANGGVGPPHSIGRA</sequence>